<dbReference type="Gene3D" id="2.10.270.10">
    <property type="entry name" value="Cholin Binding"/>
    <property type="match status" value="5"/>
</dbReference>
<keyword evidence="2" id="KW-0677">Repeat</keyword>
<dbReference type="Pfam" id="PF01473">
    <property type="entry name" value="Choline_bind_1"/>
    <property type="match status" value="2"/>
</dbReference>
<feature type="repeat" description="Cell wall-binding" evidence="3">
    <location>
        <begin position="657"/>
        <end position="676"/>
    </location>
</feature>
<dbReference type="PROSITE" id="PS51170">
    <property type="entry name" value="CW"/>
    <property type="match status" value="9"/>
</dbReference>
<dbReference type="PANTHER" id="PTHR34135:SF2">
    <property type="entry name" value="LYSOZYME"/>
    <property type="match status" value="1"/>
</dbReference>
<dbReference type="GO" id="GO:0003796">
    <property type="term" value="F:lysozyme activity"/>
    <property type="evidence" value="ECO:0007669"/>
    <property type="project" value="InterPro"/>
</dbReference>
<comment type="similarity">
    <text evidence="1">Belongs to the glycosyl hydrolase 25 family.</text>
</comment>
<dbReference type="RefSeq" id="WP_117864618.1">
    <property type="nucleotide sequence ID" value="NZ_AP024085.1"/>
</dbReference>
<feature type="repeat" description="Cell wall-binding" evidence="3">
    <location>
        <begin position="486"/>
        <end position="505"/>
    </location>
</feature>
<evidence type="ECO:0000256" key="4">
    <source>
        <dbReference type="SAM" id="SignalP"/>
    </source>
</evidence>
<dbReference type="SUPFAM" id="SSF69360">
    <property type="entry name" value="Cell wall binding repeat"/>
    <property type="match status" value="3"/>
</dbReference>
<gene>
    <name evidence="5" type="ORF">Fi14EGH31_26700</name>
</gene>
<sequence>MKKFFGYLFLAFGMAFALSYFQNSSVNALDGSYDDAIMGQSSHIDQDENKIEDAKEENSYSLRTMIQNGWFYQGNKKCFCDNDGRVIGENVKKVIDVSQYNGHIDWSKVSKTDVDGVIIRIVSHKGGYYHIDEQFENNLNGCRKYNIPFGIYIYDYSNNVTDADNEATMILNYLSKYKISPSELSYPVYLDMERPELSTTTNELVVDAFVNKLANSNYNTKVYSYRSLLQTKLNSPTIYQHVDWVAAYTSSLGFSNNWYRGPKGWQYSNGAFVDGISGYVDMSVWYDQGVPKYDYVGWKYYYDHWYYGSSKNILQIGWEKINGKWYYFNTNGIMATGWISLNGEWYYLTSNGDMVTGAQTINNKEYYFTSEGVMVRGWHKENDKWKYYSPKKMSIYGRTFVEGEKVTGWLPINDKWYYIAEDGYMVTGIYKVGNRKYLFMEDGSMKTGWFKVDGTWYYISPDGELRAQWVKSLSNWYYVNDEGLILTGDQVINGRQYYFNEDGIMHTGWMQVGNQWKYYSQGTLKIYGKTFVDGEKVTGWLPLGNRWYYIANDDYMVTGYYKVGNSTYYFDESGLMKTRWFKINGEDYYAASSGAIQAQWVKSLSNWYYVDVDGKMVTGYQTINGAKYYFASSGLMQKDWFKINGEDYYAASSGTIQAQWVKSGRNWYYVDTDGKMVTGDYIIDGKVNYFDNQGLWMNKMN</sequence>
<evidence type="ECO:0000256" key="1">
    <source>
        <dbReference type="ARBA" id="ARBA00010646"/>
    </source>
</evidence>
<feature type="chain" id="PRO_5039400933" evidence="4">
    <location>
        <begin position="18"/>
        <end position="701"/>
    </location>
</feature>
<feature type="repeat" description="Cell wall-binding" evidence="3">
    <location>
        <begin position="617"/>
        <end position="636"/>
    </location>
</feature>
<feature type="repeat" description="Cell wall-binding" evidence="3">
    <location>
        <begin position="335"/>
        <end position="354"/>
    </location>
</feature>
<dbReference type="Pfam" id="PF19127">
    <property type="entry name" value="Choline_bind_3"/>
    <property type="match status" value="6"/>
</dbReference>
<feature type="repeat" description="Cell wall-binding" evidence="3">
    <location>
        <begin position="557"/>
        <end position="576"/>
    </location>
</feature>
<organism evidence="5 6">
    <name type="scientific">Faecalibacillus intestinalis</name>
    <dbReference type="NCBI Taxonomy" id="1982626"/>
    <lineage>
        <taxon>Bacteria</taxon>
        <taxon>Bacillati</taxon>
        <taxon>Bacillota</taxon>
        <taxon>Erysipelotrichia</taxon>
        <taxon>Erysipelotrichales</taxon>
        <taxon>Coprobacillaceae</taxon>
        <taxon>Faecalibacillus</taxon>
    </lineage>
</organism>
<dbReference type="InterPro" id="IPR027636">
    <property type="entry name" value="Glucan-bd_rpt"/>
</dbReference>
<dbReference type="PROSITE" id="PS51904">
    <property type="entry name" value="GLYCOSYL_HYDROL_F25_2"/>
    <property type="match status" value="1"/>
</dbReference>
<feature type="repeat" description="Cell wall-binding" evidence="3">
    <location>
        <begin position="315"/>
        <end position="334"/>
    </location>
</feature>
<dbReference type="GO" id="GO:0016998">
    <property type="term" value="P:cell wall macromolecule catabolic process"/>
    <property type="evidence" value="ECO:0007669"/>
    <property type="project" value="InterPro"/>
</dbReference>
<feature type="signal peptide" evidence="4">
    <location>
        <begin position="1"/>
        <end position="17"/>
    </location>
</feature>
<dbReference type="GO" id="GO:0009253">
    <property type="term" value="P:peptidoglycan catabolic process"/>
    <property type="evidence" value="ECO:0007669"/>
    <property type="project" value="InterPro"/>
</dbReference>
<feature type="repeat" description="Cell wall-binding" evidence="3">
    <location>
        <begin position="355"/>
        <end position="374"/>
    </location>
</feature>
<name>A0A7I8E2E5_9FIRM</name>
<dbReference type="Gene3D" id="3.20.20.80">
    <property type="entry name" value="Glycosidases"/>
    <property type="match status" value="1"/>
</dbReference>
<dbReference type="Proteomes" id="UP000593842">
    <property type="component" value="Chromosome"/>
</dbReference>
<evidence type="ECO:0000256" key="3">
    <source>
        <dbReference type="PROSITE-ProRule" id="PRU00591"/>
    </source>
</evidence>
<dbReference type="NCBIfam" id="TIGR04035">
    <property type="entry name" value="glucan_65_rpt"/>
    <property type="match status" value="1"/>
</dbReference>
<feature type="repeat" description="Cell wall-binding" evidence="3">
    <location>
        <begin position="446"/>
        <end position="465"/>
    </location>
</feature>
<dbReference type="GeneID" id="85549991"/>
<evidence type="ECO:0000256" key="2">
    <source>
        <dbReference type="ARBA" id="ARBA00022737"/>
    </source>
</evidence>
<keyword evidence="4" id="KW-0732">Signal</keyword>
<dbReference type="KEGG" id="fit:Fi14EGH31_26700"/>
<dbReference type="InterPro" id="IPR018337">
    <property type="entry name" value="Cell_wall/Cho-bd_repeat"/>
</dbReference>
<dbReference type="InterPro" id="IPR002053">
    <property type="entry name" value="Glyco_hydro_25"/>
</dbReference>
<dbReference type="PANTHER" id="PTHR34135">
    <property type="entry name" value="LYSOZYME"/>
    <property type="match status" value="1"/>
</dbReference>
<proteinExistence type="inferred from homology"/>
<dbReference type="GO" id="GO:0016052">
    <property type="term" value="P:carbohydrate catabolic process"/>
    <property type="evidence" value="ECO:0007669"/>
    <property type="project" value="TreeGrafter"/>
</dbReference>
<dbReference type="Pfam" id="PF01183">
    <property type="entry name" value="Glyco_hydro_25"/>
    <property type="match status" value="1"/>
</dbReference>
<accession>A0A7I8E2E5</accession>
<dbReference type="SUPFAM" id="SSF51445">
    <property type="entry name" value="(Trans)glycosidases"/>
    <property type="match status" value="1"/>
</dbReference>
<dbReference type="InterPro" id="IPR017853">
    <property type="entry name" value="GH"/>
</dbReference>
<evidence type="ECO:0000313" key="5">
    <source>
        <dbReference type="EMBL" id="BCL58958.1"/>
    </source>
</evidence>
<protein>
    <submittedName>
        <fullName evidence="5">Uncharacterized protein</fullName>
    </submittedName>
</protein>
<dbReference type="AlphaFoldDB" id="A0A7I8E2E5"/>
<dbReference type="EMBL" id="AP024085">
    <property type="protein sequence ID" value="BCL58958.1"/>
    <property type="molecule type" value="Genomic_DNA"/>
</dbReference>
<evidence type="ECO:0000313" key="6">
    <source>
        <dbReference type="Proteomes" id="UP000593842"/>
    </source>
</evidence>
<feature type="repeat" description="Cell wall-binding" evidence="3">
    <location>
        <begin position="406"/>
        <end position="425"/>
    </location>
</feature>
<reference evidence="6" key="1">
    <citation type="submission" date="2020-09" db="EMBL/GenBank/DDBJ databases">
        <title>Complete genome sequencing of Faecalibacillus intestinalis strain 14EGH31.</title>
        <authorList>
            <person name="Sakamoto M."/>
            <person name="Murakami T."/>
            <person name="Mori H."/>
        </authorList>
    </citation>
    <scope>NUCLEOTIDE SEQUENCE [LARGE SCALE GENOMIC DNA]</scope>
    <source>
        <strain evidence="6">14EGH31</strain>
    </source>
</reference>